<dbReference type="AlphaFoldDB" id="A0A2P8R2P5"/>
<evidence type="ECO:0000313" key="1">
    <source>
        <dbReference type="EMBL" id="PSM52772.1"/>
    </source>
</evidence>
<organism evidence="1 2">
    <name type="scientific">Campylobacter blaseri</name>
    <dbReference type="NCBI Taxonomy" id="2042961"/>
    <lineage>
        <taxon>Bacteria</taxon>
        <taxon>Pseudomonadati</taxon>
        <taxon>Campylobacterota</taxon>
        <taxon>Epsilonproteobacteria</taxon>
        <taxon>Campylobacterales</taxon>
        <taxon>Campylobacteraceae</taxon>
        <taxon>Campylobacter</taxon>
    </lineage>
</organism>
<evidence type="ECO:0000313" key="2">
    <source>
        <dbReference type="Proteomes" id="UP000240535"/>
    </source>
</evidence>
<accession>A0A2P8R2P5</accession>
<sequence length="116" mass="14117">MCGQWIRAIRVRDEVLIIGFENMAAKEEFDNNKEYFLRKMRAYYSDNLVYLKSIGLLFRQVKSVCDWKLPRDEKQWLNQYEEKAKGTFENRFKNPELRAIFEDIREAIKKRGKDER</sequence>
<gene>
    <name evidence="1" type="ORF">CQ405_03345</name>
</gene>
<proteinExistence type="predicted"/>
<dbReference type="EMBL" id="PDHH01000002">
    <property type="protein sequence ID" value="PSM52772.1"/>
    <property type="molecule type" value="Genomic_DNA"/>
</dbReference>
<comment type="caution">
    <text evidence="1">The sequence shown here is derived from an EMBL/GenBank/DDBJ whole genome shotgun (WGS) entry which is preliminary data.</text>
</comment>
<keyword evidence="2" id="KW-1185">Reference proteome</keyword>
<protein>
    <submittedName>
        <fullName evidence="1">Uncharacterized protein</fullName>
    </submittedName>
</protein>
<dbReference type="Proteomes" id="UP000240535">
    <property type="component" value="Unassembled WGS sequence"/>
</dbReference>
<name>A0A2P8R2P5_9BACT</name>
<reference evidence="2" key="1">
    <citation type="submission" date="2017-10" db="EMBL/GenBank/DDBJ databases">
        <title>Campylobacter species from seals.</title>
        <authorList>
            <person name="Gilbert M.J."/>
            <person name="Zomer A.L."/>
            <person name="Timmerman A.J."/>
            <person name="Duim B."/>
            <person name="Wagenaar J.A."/>
        </authorList>
    </citation>
    <scope>NUCLEOTIDE SEQUENCE [LARGE SCALE GENOMIC DNA]</scope>
    <source>
        <strain evidence="2">17S00004-5</strain>
    </source>
</reference>